<feature type="binding site" evidence="6">
    <location>
        <position position="50"/>
    </location>
    <ligand>
        <name>ATP</name>
        <dbReference type="ChEBI" id="CHEBI:30616"/>
    </ligand>
</feature>
<dbReference type="GO" id="GO:0005737">
    <property type="term" value="C:cytoplasm"/>
    <property type="evidence" value="ECO:0007669"/>
    <property type="project" value="TreeGrafter"/>
</dbReference>
<dbReference type="SUPFAM" id="SSF56112">
    <property type="entry name" value="Protein kinase-like (PK-like)"/>
    <property type="match status" value="1"/>
</dbReference>
<gene>
    <name evidence="10" type="ORF">QR46_2017</name>
</gene>
<dbReference type="InterPro" id="IPR011009">
    <property type="entry name" value="Kinase-like_dom_sf"/>
</dbReference>
<feature type="domain" description="Protein kinase" evidence="9">
    <location>
        <begin position="21"/>
        <end position="274"/>
    </location>
</feature>
<feature type="region of interest" description="Disordered" evidence="8">
    <location>
        <begin position="365"/>
        <end position="432"/>
    </location>
</feature>
<dbReference type="OrthoDB" id="193931at2759"/>
<evidence type="ECO:0000256" key="7">
    <source>
        <dbReference type="RuleBase" id="RU000304"/>
    </source>
</evidence>
<keyword evidence="2" id="KW-0808">Transferase</keyword>
<evidence type="ECO:0000256" key="8">
    <source>
        <dbReference type="SAM" id="MobiDB-lite"/>
    </source>
</evidence>
<evidence type="ECO:0000256" key="6">
    <source>
        <dbReference type="PROSITE-ProRule" id="PRU10141"/>
    </source>
</evidence>
<comment type="similarity">
    <text evidence="7">Belongs to the protein kinase superfamily.</text>
</comment>
<dbReference type="Proteomes" id="UP000070089">
    <property type="component" value="Unassembled WGS sequence"/>
</dbReference>
<sequence>MSSATSGSSTVRVRVKRVSNYITGKSLGVGTFGDVRLATHLITGERVALKVLDKSRIQCEDDFKRIVREIQVLKLLDHSNIVRLLEVIDTPRHIYLVTEYVDNGELFNYVVQKQKLSEEEACKYFHQIVSALSYCHSRKVCHRDMKLENVLLDSAYNIKLIDFGLSNILMTDEAKFKTACGSPSYASPEMLSGKKYHGPSIDVWAIGIILFAMICGHLPFDHDNTETLYKKIISGVFHIPAHVSPEAADLISKILVVNPEKRISLDEIMKHPWYVQCYTGPEEPNPELKMSKVVDFRIIYTMVTKISDWSATKIIRSLNNNRHNQMTATYFLLCERDAQVNGYKWNFEEQRKYAEALNFELEEDGRLTRKADPETKPEGGATADAVENIEDSHSDPNLENILTIQREDTQSDRPLTDLTSEQGHGPGRSKLK</sequence>
<dbReference type="FunFam" id="3.30.200.20:FF:000003">
    <property type="entry name" value="Non-specific serine/threonine protein kinase"/>
    <property type="match status" value="1"/>
</dbReference>
<evidence type="ECO:0000256" key="4">
    <source>
        <dbReference type="ARBA" id="ARBA00022777"/>
    </source>
</evidence>
<feature type="compositionally biased region" description="Basic and acidic residues" evidence="8">
    <location>
        <begin position="405"/>
        <end position="415"/>
    </location>
</feature>
<dbReference type="AlphaFoldDB" id="A0A132NV91"/>
<evidence type="ECO:0000256" key="3">
    <source>
        <dbReference type="ARBA" id="ARBA00022741"/>
    </source>
</evidence>
<evidence type="ECO:0000256" key="1">
    <source>
        <dbReference type="ARBA" id="ARBA00022527"/>
    </source>
</evidence>
<evidence type="ECO:0000259" key="9">
    <source>
        <dbReference type="PROSITE" id="PS50011"/>
    </source>
</evidence>
<dbReference type="InterPro" id="IPR017441">
    <property type="entry name" value="Protein_kinase_ATP_BS"/>
</dbReference>
<keyword evidence="1 7" id="KW-0723">Serine/threonine-protein kinase</keyword>
<dbReference type="PROSITE" id="PS50011">
    <property type="entry name" value="PROTEIN_KINASE_DOM"/>
    <property type="match status" value="1"/>
</dbReference>
<dbReference type="InterPro" id="IPR000719">
    <property type="entry name" value="Prot_kinase_dom"/>
</dbReference>
<dbReference type="SMART" id="SM00220">
    <property type="entry name" value="S_TKc"/>
    <property type="match status" value="1"/>
</dbReference>
<dbReference type="FunFam" id="1.10.510.10:FF:001489">
    <property type="entry name" value="Kinase, CAMK CAMKL"/>
    <property type="match status" value="1"/>
</dbReference>
<dbReference type="VEuPathDB" id="GiardiaDB:QR46_2017"/>
<name>A0A132NV91_GIAIN</name>
<dbReference type="GO" id="GO:0005524">
    <property type="term" value="F:ATP binding"/>
    <property type="evidence" value="ECO:0007669"/>
    <property type="project" value="UniProtKB-UniRule"/>
</dbReference>
<dbReference type="GO" id="GO:0035556">
    <property type="term" value="P:intracellular signal transduction"/>
    <property type="evidence" value="ECO:0007669"/>
    <property type="project" value="TreeGrafter"/>
</dbReference>
<dbReference type="PROSITE" id="PS00107">
    <property type="entry name" value="PROTEIN_KINASE_ATP"/>
    <property type="match status" value="1"/>
</dbReference>
<dbReference type="InterPro" id="IPR008271">
    <property type="entry name" value="Ser/Thr_kinase_AS"/>
</dbReference>
<dbReference type="PROSITE" id="PS00108">
    <property type="entry name" value="PROTEIN_KINASE_ST"/>
    <property type="match status" value="1"/>
</dbReference>
<dbReference type="GO" id="GO:0004674">
    <property type="term" value="F:protein serine/threonine kinase activity"/>
    <property type="evidence" value="ECO:0007669"/>
    <property type="project" value="UniProtKB-KW"/>
</dbReference>
<dbReference type="PANTHER" id="PTHR24346">
    <property type="entry name" value="MAP/MICROTUBULE AFFINITY-REGULATING KINASE"/>
    <property type="match status" value="1"/>
</dbReference>
<evidence type="ECO:0000313" key="10">
    <source>
        <dbReference type="EMBL" id="KWX13991.1"/>
    </source>
</evidence>
<dbReference type="CDD" id="cd14003">
    <property type="entry name" value="STKc_AMPK-like"/>
    <property type="match status" value="1"/>
</dbReference>
<evidence type="ECO:0000256" key="2">
    <source>
        <dbReference type="ARBA" id="ARBA00022679"/>
    </source>
</evidence>
<keyword evidence="4 10" id="KW-0418">Kinase</keyword>
<organism evidence="10 11">
    <name type="scientific">Giardia duodenalis assemblage B</name>
    <dbReference type="NCBI Taxonomy" id="1394984"/>
    <lineage>
        <taxon>Eukaryota</taxon>
        <taxon>Metamonada</taxon>
        <taxon>Diplomonadida</taxon>
        <taxon>Hexamitidae</taxon>
        <taxon>Giardiinae</taxon>
        <taxon>Giardia</taxon>
    </lineage>
</organism>
<evidence type="ECO:0000313" key="11">
    <source>
        <dbReference type="Proteomes" id="UP000070089"/>
    </source>
</evidence>
<dbReference type="EMBL" id="JXTI01000048">
    <property type="protein sequence ID" value="KWX13991.1"/>
    <property type="molecule type" value="Genomic_DNA"/>
</dbReference>
<feature type="compositionally biased region" description="Basic and acidic residues" evidence="8">
    <location>
        <begin position="365"/>
        <end position="377"/>
    </location>
</feature>
<dbReference type="Pfam" id="PF00069">
    <property type="entry name" value="Pkinase"/>
    <property type="match status" value="1"/>
</dbReference>
<dbReference type="Gene3D" id="1.10.510.10">
    <property type="entry name" value="Transferase(Phosphotransferase) domain 1"/>
    <property type="match status" value="1"/>
</dbReference>
<comment type="caution">
    <text evidence="10">The sequence shown here is derived from an EMBL/GenBank/DDBJ whole genome shotgun (WGS) entry which is preliminary data.</text>
</comment>
<evidence type="ECO:0000256" key="5">
    <source>
        <dbReference type="ARBA" id="ARBA00022840"/>
    </source>
</evidence>
<keyword evidence="3 6" id="KW-0547">Nucleotide-binding</keyword>
<reference evidence="10 11" key="1">
    <citation type="journal article" date="2015" name="Mol. Biochem. Parasitol.">
        <title>Identification of polymorphic genes for use in assemblage B genotyping assays through comparative genomics of multiple assemblage B Giardia duodenalis isolates.</title>
        <authorList>
            <person name="Wielinga C."/>
            <person name="Thompson R.C."/>
            <person name="Monis P."/>
            <person name="Ryan U."/>
        </authorList>
    </citation>
    <scope>NUCLEOTIDE SEQUENCE [LARGE SCALE GENOMIC DNA]</scope>
    <source>
        <strain evidence="10 11">BAH15c1</strain>
    </source>
</reference>
<proteinExistence type="inferred from homology"/>
<protein>
    <submittedName>
        <fullName evidence="10">Kinase/ CAMK CAMKL</fullName>
    </submittedName>
</protein>
<dbReference type="PANTHER" id="PTHR24346:SF82">
    <property type="entry name" value="KP78A-RELATED"/>
    <property type="match status" value="1"/>
</dbReference>
<accession>A0A132NV91</accession>
<keyword evidence="5 6" id="KW-0067">ATP-binding</keyword>